<keyword evidence="2" id="KW-1185">Reference proteome</keyword>
<protein>
    <submittedName>
        <fullName evidence="1">Uncharacterized protein</fullName>
    </submittedName>
</protein>
<name>A0ACB7XY29_9ERIC</name>
<accession>A0ACB7XY29</accession>
<sequence length="1315" mass="143267">MESQALLIRPRPRIMSQQARVFQFMVVLICTLFHVAACGPCSINGVHSPVEYDTVKPYSADHNAGFQDVYVDGGSSGFDSKIRLGHPSVGNLCSNSNMFCFPSTLPDFLLDEHSSESTVLEASGVQSDATSPLGSAKERSNLSWSSDHGTFFLHSGRALSCSLNSQERIQDISSIQTSSGNENHVSSCGGPFHNKKIPGSNLNGDSEMIKSGFLDGSLPPNIDISPPLLDWGEKFLYSPSFAFLSVKNTHSDFILNIYEPFSPNTQFYPCNFSEVLLRPGEAASICFVFLPTRLGMSSAHLILQTSSGGFLIQAKGFAVESPYRIRPLMGVDIFSSGRWRKILSLFNPFDEILYVEEVTAWISVSSGNTSHSMKAICKIENYQGSADRNVVNGKEWMNVKSSQVGSPLMAMRPHRNWDIDPGSTETILEIDYSYNSAEIFVGAFCLQLLRSSENKSDTIMFPLEVEVGESANYHADSVSLSLDTLVPCDAGETAVVALSLRNGAPHLLNVVKISLIGEGTELFQIKYMEGLILFPGTVTQVAVVSYVLQPPSDIPRMKLDCKVMILINDSSSREIEALCQDIVNICSKIDSYPNFEQDGKAEHANARTGSLGSRGQSPSQIKAMDAAEPDELVLENWKSLGTASGLSVLHDHEVLFPTVQVGTYHSKWITVKNPSQQPVVMQLILNSGVIVDECRSPDGPSQPSSSSGLVLSENKAPIMFGFSIGESAQTEAYVHPYGTASFGPILFHPSNRCGWRSSALIRNNLSGVEWLSLRGFGGSFSLVLFEGSKPVQSLEFKLNLPSSLNISPPDVFYNMEEATYTCSQPLSKEVYAMNTGDLPLELRRIKVSGTECGLDGFLVHTCKGFALEPGESTQLLISYKADFSAANVQRELELALGTGILVIPMKANLPSHMVNFCKKSLFWSRVKKFSFVFLSSFGVFVVLFYILPPFLALGSQEYTSKSGESSIATVRHVGKSSRVHRNQKNGGKFSLSSKMNGFFGSKEDKTLLLDSVNSYPDGEGVTLEQGHVKPTVGNHRQTNNLPQVQTQPESNTVEHSDVRDTSKDGKLTVKVGNEKGRRRRKRKGSGTGLTGIFDVSSSQSGNSTPSSPLSPVTSLTPKRSWPMTSGLDQAFEARSQFAEVAEQKCQKISDTKASTKGNIAEPEVSMKFSNESRVFLVQEKPSAPRKSAGKLVLSPSATFPCTNRPGPTFMASTSSIPPHARAPGSKVYNQKAVQTEEKIGHEDYLKYDIWGDHLSGLQLMGKPKGGSYMTSGVSESHSDSFFVSGPQTLVSKSQPGSAPVYLHQGRNMPLKGQQK</sequence>
<comment type="caution">
    <text evidence="1">The sequence shown here is derived from an EMBL/GenBank/DDBJ whole genome shotgun (WGS) entry which is preliminary data.</text>
</comment>
<dbReference type="Proteomes" id="UP000828048">
    <property type="component" value="Chromosome 5"/>
</dbReference>
<gene>
    <name evidence="1" type="ORF">Vadar_004801</name>
</gene>
<evidence type="ECO:0000313" key="2">
    <source>
        <dbReference type="Proteomes" id="UP000828048"/>
    </source>
</evidence>
<organism evidence="1 2">
    <name type="scientific">Vaccinium darrowii</name>
    <dbReference type="NCBI Taxonomy" id="229202"/>
    <lineage>
        <taxon>Eukaryota</taxon>
        <taxon>Viridiplantae</taxon>
        <taxon>Streptophyta</taxon>
        <taxon>Embryophyta</taxon>
        <taxon>Tracheophyta</taxon>
        <taxon>Spermatophyta</taxon>
        <taxon>Magnoliopsida</taxon>
        <taxon>eudicotyledons</taxon>
        <taxon>Gunneridae</taxon>
        <taxon>Pentapetalae</taxon>
        <taxon>asterids</taxon>
        <taxon>Ericales</taxon>
        <taxon>Ericaceae</taxon>
        <taxon>Vaccinioideae</taxon>
        <taxon>Vaccinieae</taxon>
        <taxon>Vaccinium</taxon>
    </lineage>
</organism>
<dbReference type="EMBL" id="CM037155">
    <property type="protein sequence ID" value="KAH7845683.1"/>
    <property type="molecule type" value="Genomic_DNA"/>
</dbReference>
<reference evidence="1 2" key="1">
    <citation type="journal article" date="2021" name="Hortic Res">
        <title>High-quality reference genome and annotation aids understanding of berry development for evergreen blueberry (Vaccinium darrowii).</title>
        <authorList>
            <person name="Yu J."/>
            <person name="Hulse-Kemp A.M."/>
            <person name="Babiker E."/>
            <person name="Staton M."/>
        </authorList>
    </citation>
    <scope>NUCLEOTIDE SEQUENCE [LARGE SCALE GENOMIC DNA]</scope>
    <source>
        <strain evidence="2">cv. NJ 8807/NJ 8810</strain>
        <tissue evidence="1">Young leaf</tissue>
    </source>
</reference>
<evidence type="ECO:0000313" key="1">
    <source>
        <dbReference type="EMBL" id="KAH7845683.1"/>
    </source>
</evidence>
<proteinExistence type="predicted"/>